<proteinExistence type="predicted"/>
<dbReference type="Proteomes" id="UP000189818">
    <property type="component" value="Unassembled WGS sequence"/>
</dbReference>
<evidence type="ECO:0000313" key="2">
    <source>
        <dbReference type="Proteomes" id="UP000189818"/>
    </source>
</evidence>
<dbReference type="EMBL" id="FUYM01000001">
    <property type="protein sequence ID" value="SKB30764.1"/>
    <property type="molecule type" value="Genomic_DNA"/>
</dbReference>
<keyword evidence="2" id="KW-1185">Reference proteome</keyword>
<sequence>MKIKIGKLLGKLKGISPLVALIAPKAVPPVAAAIEVAEAVDAVDGLLKKRKPKS</sequence>
<organism evidence="1 2">
    <name type="scientific">Rhizorhabdus histidinilytica</name>
    <dbReference type="NCBI Taxonomy" id="439228"/>
    <lineage>
        <taxon>Bacteria</taxon>
        <taxon>Pseudomonadati</taxon>
        <taxon>Pseudomonadota</taxon>
        <taxon>Alphaproteobacteria</taxon>
        <taxon>Sphingomonadales</taxon>
        <taxon>Sphingomonadaceae</taxon>
        <taxon>Rhizorhabdus</taxon>
    </lineage>
</organism>
<dbReference type="STRING" id="439228.SAMN06295920_101658"/>
<gene>
    <name evidence="1" type="ORF">SAMN06295920_101658</name>
</gene>
<dbReference type="AlphaFoldDB" id="A0A1T5A6Z8"/>
<evidence type="ECO:0000313" key="1">
    <source>
        <dbReference type="EMBL" id="SKB30764.1"/>
    </source>
</evidence>
<protein>
    <submittedName>
        <fullName evidence="1">Uncharacterized protein</fullName>
    </submittedName>
</protein>
<name>A0A1T5A6Z8_9SPHN</name>
<accession>A0A1T5A6Z8</accession>
<reference evidence="2" key="1">
    <citation type="submission" date="2017-02" db="EMBL/GenBank/DDBJ databases">
        <authorList>
            <person name="Varghese N."/>
            <person name="Submissions S."/>
        </authorList>
    </citation>
    <scope>NUCLEOTIDE SEQUENCE [LARGE SCALE GENOMIC DNA]</scope>
    <source>
        <strain evidence="2">UM2</strain>
    </source>
</reference>
<dbReference type="RefSeq" id="WP_176152448.1">
    <property type="nucleotide sequence ID" value="NZ_FUYM01000001.1"/>
</dbReference>